<feature type="chain" id="PRO_5042691971" evidence="1">
    <location>
        <begin position="20"/>
        <end position="493"/>
    </location>
</feature>
<evidence type="ECO:0000259" key="4">
    <source>
        <dbReference type="Pfam" id="PF26120"/>
    </source>
</evidence>
<feature type="domain" description="Outer membrane protein SusF N-terminal" evidence="3">
    <location>
        <begin position="20"/>
        <end position="155"/>
    </location>
</feature>
<feature type="domain" description="Outer membrane protein SusF/SusE-like C-terminal" evidence="2">
    <location>
        <begin position="279"/>
        <end position="373"/>
    </location>
</feature>
<dbReference type="RefSeq" id="WP_004324582.1">
    <property type="nucleotide sequence ID" value="NZ_CACRTD010000041.1"/>
</dbReference>
<dbReference type="Proteomes" id="UP000266492">
    <property type="component" value="Unassembled WGS sequence"/>
</dbReference>
<proteinExistence type="predicted"/>
<dbReference type="Pfam" id="PF16411">
    <property type="entry name" value="SusF_SusE"/>
    <property type="match status" value="2"/>
</dbReference>
<dbReference type="Gene3D" id="2.60.40.3640">
    <property type="match status" value="1"/>
</dbReference>
<protein>
    <submittedName>
        <fullName evidence="6">DUF5115 domain-containing protein</fullName>
    </submittedName>
</protein>
<dbReference type="EMBL" id="QRVZ01000005">
    <property type="protein sequence ID" value="RGS84981.1"/>
    <property type="molecule type" value="Genomic_DNA"/>
</dbReference>
<gene>
    <name evidence="6" type="ORF">DWX70_08160</name>
    <name evidence="5" type="ORF">PQ628_05040</name>
</gene>
<accession>A0A1Y4Q2T6</accession>
<dbReference type="GO" id="GO:2001070">
    <property type="term" value="F:starch binding"/>
    <property type="evidence" value="ECO:0007669"/>
    <property type="project" value="InterPro"/>
</dbReference>
<reference evidence="5" key="2">
    <citation type="submission" date="2022-10" db="EMBL/GenBank/DDBJ databases">
        <title>Human gut microbiome strain richness.</title>
        <authorList>
            <person name="Chen-Liaw A."/>
        </authorList>
    </citation>
    <scope>NUCLEOTIDE SEQUENCE</scope>
    <source>
        <strain evidence="5">RTP21484st1_H8_RTP21484_190118</strain>
    </source>
</reference>
<dbReference type="PROSITE" id="PS51257">
    <property type="entry name" value="PROKAR_LIPOPROTEIN"/>
    <property type="match status" value="1"/>
</dbReference>
<comment type="caution">
    <text evidence="6">The sequence shown here is derived from an EMBL/GenBank/DDBJ whole genome shotgun (WGS) entry which is preliminary data.</text>
</comment>
<dbReference type="InterPro" id="IPR032187">
    <property type="entry name" value="SusF/SusE-like_C"/>
</dbReference>
<reference evidence="6 7" key="1">
    <citation type="submission" date="2018-08" db="EMBL/GenBank/DDBJ databases">
        <title>A genome reference for cultivated species of the human gut microbiota.</title>
        <authorList>
            <person name="Zou Y."/>
            <person name="Xue W."/>
            <person name="Luo G."/>
        </authorList>
    </citation>
    <scope>NUCLEOTIDE SEQUENCE [LARGE SCALE GENOMIC DNA]</scope>
    <source>
        <strain evidence="6 7">AF20-9LB</strain>
    </source>
</reference>
<feature type="domain" description="SusF first starch specific CBM" evidence="4">
    <location>
        <begin position="160"/>
        <end position="274"/>
    </location>
</feature>
<dbReference type="Pfam" id="PF17142">
    <property type="entry name" value="SusF_N"/>
    <property type="match status" value="1"/>
</dbReference>
<evidence type="ECO:0000259" key="2">
    <source>
        <dbReference type="Pfam" id="PF16411"/>
    </source>
</evidence>
<organism evidence="6 7">
    <name type="scientific">Bacteroides ovatus</name>
    <dbReference type="NCBI Taxonomy" id="28116"/>
    <lineage>
        <taxon>Bacteria</taxon>
        <taxon>Pseudomonadati</taxon>
        <taxon>Bacteroidota</taxon>
        <taxon>Bacteroidia</taxon>
        <taxon>Bacteroidales</taxon>
        <taxon>Bacteroidaceae</taxon>
        <taxon>Bacteroides</taxon>
    </lineage>
</organism>
<dbReference type="InterPro" id="IPR033408">
    <property type="entry name" value="SusF_N"/>
</dbReference>
<dbReference type="CDD" id="cd12965">
    <property type="entry name" value="CBM-Eb_CBM-Fb"/>
    <property type="match status" value="1"/>
</dbReference>
<dbReference type="EMBL" id="JAQQPO010000005">
    <property type="protein sequence ID" value="MDC7957571.1"/>
    <property type="molecule type" value="Genomic_DNA"/>
</dbReference>
<sequence>MKRLSYMACLLLASAAFTACDEDFKDWADPQSNPQEEAITAMVDITPVASMKLEEQPGDSVVIASVSSIAENFSLTACNIELVAEGQILNLPSKVKDGNIKVRLTELDQKVASLYKSQKSLEREVTLKLTPVVMTTNGEATSLTEYPEMQSAITPVATPAVDTEYYIVGDLNSWQMDKSTATKLEVDKDNQYLFSVVVESEEKFDFKIVPGSAIEAPDAWQRALGASKVIEDPDPGLLAFRDKEGADPDNLICAGGKKMKITINVEDYTYTIKEDLPEHMYINGSPYSLGWDWAVAPEMVPVTQTPGMFWSIQYYTAGDQIKFAPVRKWEGDFGYDEEILSPEAIDFAELTSSGGNIGIGKSGWYLVIVAVTTEGKTISFRLPEVYLLGGVINNSWNCDETTLFRIPTDKTSDFISPAATVTGMARISTTAVDAGGWWKSEFTLDLANEGDGTIVYRENKNVSDNLSELGYECNVKAGQKVHINFTTGKGKVE</sequence>
<dbReference type="GO" id="GO:0019867">
    <property type="term" value="C:outer membrane"/>
    <property type="evidence" value="ECO:0007669"/>
    <property type="project" value="InterPro"/>
</dbReference>
<evidence type="ECO:0000313" key="5">
    <source>
        <dbReference type="EMBL" id="MDC7957571.1"/>
    </source>
</evidence>
<keyword evidence="1" id="KW-0732">Signal</keyword>
<dbReference type="CDD" id="cd12966">
    <property type="entry name" value="CBM-Ec_CBM-Fc"/>
    <property type="match status" value="1"/>
</dbReference>
<dbReference type="CDD" id="cd12964">
    <property type="entry name" value="CBM-Fa"/>
    <property type="match status" value="1"/>
</dbReference>
<evidence type="ECO:0000256" key="1">
    <source>
        <dbReference type="SAM" id="SignalP"/>
    </source>
</evidence>
<dbReference type="Gene3D" id="2.60.40.3610">
    <property type="match status" value="1"/>
</dbReference>
<evidence type="ECO:0000313" key="6">
    <source>
        <dbReference type="EMBL" id="RGS84981.1"/>
    </source>
</evidence>
<dbReference type="Pfam" id="PF26120">
    <property type="entry name" value="CBM_1st_SusF"/>
    <property type="match status" value="1"/>
</dbReference>
<dbReference type="Gene3D" id="2.60.40.3620">
    <property type="match status" value="2"/>
</dbReference>
<dbReference type="AlphaFoldDB" id="A0A1Y4Q2T6"/>
<feature type="signal peptide" evidence="1">
    <location>
        <begin position="1"/>
        <end position="19"/>
    </location>
</feature>
<evidence type="ECO:0000259" key="3">
    <source>
        <dbReference type="Pfam" id="PF17142"/>
    </source>
</evidence>
<evidence type="ECO:0000313" key="7">
    <source>
        <dbReference type="Proteomes" id="UP000266492"/>
    </source>
</evidence>
<feature type="domain" description="Outer membrane protein SusF/SusE-like C-terminal" evidence="2">
    <location>
        <begin position="384"/>
        <end position="491"/>
    </location>
</feature>
<name>A0A1Y4Q2T6_BACOV</name>
<dbReference type="Proteomes" id="UP001215078">
    <property type="component" value="Unassembled WGS sequence"/>
</dbReference>
<dbReference type="InterPro" id="IPR058976">
    <property type="entry name" value="CBM_1st_SusF"/>
</dbReference>